<gene>
    <name evidence="7" type="ORF">METZ01_LOCUS44443</name>
</gene>
<dbReference type="Gene3D" id="3.40.190.80">
    <property type="match status" value="1"/>
</dbReference>
<comment type="cofactor">
    <cofactor evidence="2">
        <name>Mg(2+)</name>
        <dbReference type="ChEBI" id="CHEBI:18420"/>
    </cofactor>
</comment>
<name>A0A381RKW6_9ZZZZ</name>
<keyword evidence="6" id="KW-0460">Magnesium</keyword>
<dbReference type="Pfam" id="PF00459">
    <property type="entry name" value="Inositol_P"/>
    <property type="match status" value="1"/>
</dbReference>
<evidence type="ECO:0000256" key="5">
    <source>
        <dbReference type="ARBA" id="ARBA00022801"/>
    </source>
</evidence>
<dbReference type="AlphaFoldDB" id="A0A381RKW6"/>
<evidence type="ECO:0000256" key="1">
    <source>
        <dbReference type="ARBA" id="ARBA00001033"/>
    </source>
</evidence>
<dbReference type="GO" id="GO:0006020">
    <property type="term" value="P:inositol metabolic process"/>
    <property type="evidence" value="ECO:0007669"/>
    <property type="project" value="TreeGrafter"/>
</dbReference>
<dbReference type="InterPro" id="IPR033942">
    <property type="entry name" value="IMPase"/>
</dbReference>
<evidence type="ECO:0000313" key="7">
    <source>
        <dbReference type="EMBL" id="SUZ91589.1"/>
    </source>
</evidence>
<evidence type="ECO:0000256" key="4">
    <source>
        <dbReference type="ARBA" id="ARBA00022723"/>
    </source>
</evidence>
<dbReference type="PRINTS" id="PR00377">
    <property type="entry name" value="IMPHPHTASES"/>
</dbReference>
<dbReference type="CDD" id="cd01639">
    <property type="entry name" value="IMPase"/>
    <property type="match status" value="1"/>
</dbReference>
<dbReference type="GO" id="GO:0008934">
    <property type="term" value="F:inositol monophosphate 1-phosphatase activity"/>
    <property type="evidence" value="ECO:0007669"/>
    <property type="project" value="InterPro"/>
</dbReference>
<proteinExistence type="predicted"/>
<dbReference type="PROSITE" id="PS00629">
    <property type="entry name" value="IMP_1"/>
    <property type="match status" value="1"/>
</dbReference>
<dbReference type="PANTHER" id="PTHR20854:SF4">
    <property type="entry name" value="INOSITOL-1-MONOPHOSPHATASE-RELATED"/>
    <property type="match status" value="1"/>
</dbReference>
<dbReference type="FunFam" id="3.30.540.10:FF:000003">
    <property type="entry name" value="Inositol-1-monophosphatase"/>
    <property type="match status" value="1"/>
</dbReference>
<dbReference type="InterPro" id="IPR020583">
    <property type="entry name" value="Inositol_monoP_metal-BS"/>
</dbReference>
<dbReference type="SUPFAM" id="SSF56655">
    <property type="entry name" value="Carbohydrate phosphatase"/>
    <property type="match status" value="1"/>
</dbReference>
<keyword evidence="5" id="KW-0378">Hydrolase</keyword>
<protein>
    <recommendedName>
        <fullName evidence="3">inositol-phosphate phosphatase</fullName>
        <ecNumber evidence="3">3.1.3.25</ecNumber>
    </recommendedName>
</protein>
<dbReference type="EMBL" id="UINC01001987">
    <property type="protein sequence ID" value="SUZ91589.1"/>
    <property type="molecule type" value="Genomic_DNA"/>
</dbReference>
<sequence>MPDELPVSKNGRGAMDVALEAARAAGAIIRDRFSSEHEVHFKGRSDIVTDVDLAAEKTILDLLTREFPEFSILAEESNPVVGDSPYKWVIDPLDGTRNYAHGIPHFCTIIALAKDNHIVAGLTYDPVREEMFTGEEGKGAFLNGAKITASETTELSRSLLCCDLGYVDEKAGQALDLVRSLWPGMYSVRFMGSSGLGLAYAAAGRVDLYFHHSLMPWDVATGLILAQEAGAKVVDRQGNVGALFTPSVIVSSPTLVSQFLKETDGQPWRTSG</sequence>
<organism evidence="7">
    <name type="scientific">marine metagenome</name>
    <dbReference type="NCBI Taxonomy" id="408172"/>
    <lineage>
        <taxon>unclassified sequences</taxon>
        <taxon>metagenomes</taxon>
        <taxon>ecological metagenomes</taxon>
    </lineage>
</organism>
<dbReference type="GO" id="GO:0007165">
    <property type="term" value="P:signal transduction"/>
    <property type="evidence" value="ECO:0007669"/>
    <property type="project" value="TreeGrafter"/>
</dbReference>
<evidence type="ECO:0000256" key="6">
    <source>
        <dbReference type="ARBA" id="ARBA00022842"/>
    </source>
</evidence>
<keyword evidence="4" id="KW-0479">Metal-binding</keyword>
<dbReference type="Gene3D" id="3.30.540.10">
    <property type="entry name" value="Fructose-1,6-Bisphosphatase, subunit A, domain 1"/>
    <property type="match status" value="1"/>
</dbReference>
<accession>A0A381RKW6</accession>
<evidence type="ECO:0000256" key="2">
    <source>
        <dbReference type="ARBA" id="ARBA00001946"/>
    </source>
</evidence>
<dbReference type="InterPro" id="IPR000760">
    <property type="entry name" value="Inositol_monophosphatase-like"/>
</dbReference>
<evidence type="ECO:0000256" key="3">
    <source>
        <dbReference type="ARBA" id="ARBA00013106"/>
    </source>
</evidence>
<reference evidence="7" key="1">
    <citation type="submission" date="2018-05" db="EMBL/GenBank/DDBJ databases">
        <authorList>
            <person name="Lanie J.A."/>
            <person name="Ng W.-L."/>
            <person name="Kazmierczak K.M."/>
            <person name="Andrzejewski T.M."/>
            <person name="Davidsen T.M."/>
            <person name="Wayne K.J."/>
            <person name="Tettelin H."/>
            <person name="Glass J.I."/>
            <person name="Rusch D."/>
            <person name="Podicherti R."/>
            <person name="Tsui H.-C.T."/>
            <person name="Winkler M.E."/>
        </authorList>
    </citation>
    <scope>NUCLEOTIDE SEQUENCE</scope>
</reference>
<dbReference type="PANTHER" id="PTHR20854">
    <property type="entry name" value="INOSITOL MONOPHOSPHATASE"/>
    <property type="match status" value="1"/>
</dbReference>
<dbReference type="GO" id="GO:0046872">
    <property type="term" value="F:metal ion binding"/>
    <property type="evidence" value="ECO:0007669"/>
    <property type="project" value="UniProtKB-KW"/>
</dbReference>
<comment type="catalytic activity">
    <reaction evidence="1">
        <text>a myo-inositol phosphate + H2O = myo-inositol + phosphate</text>
        <dbReference type="Rhea" id="RHEA:24056"/>
        <dbReference type="ChEBI" id="CHEBI:15377"/>
        <dbReference type="ChEBI" id="CHEBI:17268"/>
        <dbReference type="ChEBI" id="CHEBI:43474"/>
        <dbReference type="ChEBI" id="CHEBI:84139"/>
        <dbReference type="EC" id="3.1.3.25"/>
    </reaction>
</comment>
<dbReference type="EC" id="3.1.3.25" evidence="3"/>